<feature type="transmembrane region" description="Helical" evidence="1">
    <location>
        <begin position="200"/>
        <end position="217"/>
    </location>
</feature>
<feature type="transmembrane region" description="Helical" evidence="1">
    <location>
        <begin position="297"/>
        <end position="316"/>
    </location>
</feature>
<evidence type="ECO:0000313" key="2">
    <source>
        <dbReference type="EMBL" id="MDI9860289.1"/>
    </source>
</evidence>
<feature type="transmembrane region" description="Helical" evidence="1">
    <location>
        <begin position="165"/>
        <end position="194"/>
    </location>
</feature>
<protein>
    <recommendedName>
        <fullName evidence="4">Glycosyltransferase RgtA/B/C/D-like domain-containing protein</fullName>
    </recommendedName>
</protein>
<dbReference type="RefSeq" id="WP_283345049.1">
    <property type="nucleotide sequence ID" value="NZ_JASHIF010000010.1"/>
</dbReference>
<sequence>MTRKLGVWLLGIIPPLMFAYFCFYHTQNLVIYDDYTMVAGAFLGELKASTFSEKLTALFAQHNEYRFPILTLMSMFQYKVFGQIHFNYYPYIGDFSLLGLYLVVYSTFRRVESSSKLLPMVYLMFPLHIYIIITWANSSCQYLWALFYSIWTVYLLLQKNSKWNYLAFGTVLMGIFSFGSGIFALPLGAVILLVEKKYKLLLAWLAYAAIIVGFYFHGYQKQPFIELGLKTFQEHPTYIPLGFLYIWGGWADLSLSALSFWKATVPGIAGFLTLLLVFFVLWKSFLNMRAKDQTERFVASFTFYALGYLLFTTSVIAFGRTGSDPEFTMLVSNHRYYAFMALALVYGYFVMNVRYAHFAKIALGFSMAVFFLGYAKFWGLMSSRAKLLAAVTFNHYYDGVPPTHPHYNPFYFIKKTNDSLMNHYKAYVFPATPLHKEWKSFAEKPTFEKETLTLQSVVTDSTLTLDGNNLEQSGLSGTYYLLKSKEHLFVYNPSRVQLASKKPYLQSSEYNTIISKSELYKGSYELILCDYQESKAKYYKTNLTWNVL</sequence>
<feature type="transmembrane region" description="Helical" evidence="1">
    <location>
        <begin position="336"/>
        <end position="355"/>
    </location>
</feature>
<organism evidence="2 3">
    <name type="scientific">Flectobacillus roseus</name>
    <dbReference type="NCBI Taxonomy" id="502259"/>
    <lineage>
        <taxon>Bacteria</taxon>
        <taxon>Pseudomonadati</taxon>
        <taxon>Bacteroidota</taxon>
        <taxon>Cytophagia</taxon>
        <taxon>Cytophagales</taxon>
        <taxon>Flectobacillaceae</taxon>
        <taxon>Flectobacillus</taxon>
    </lineage>
</organism>
<dbReference type="Proteomes" id="UP001236507">
    <property type="component" value="Unassembled WGS sequence"/>
</dbReference>
<reference evidence="2 3" key="1">
    <citation type="submission" date="2023-05" db="EMBL/GenBank/DDBJ databases">
        <title>Novel species of genus Flectobacillus isolated from stream in China.</title>
        <authorList>
            <person name="Lu H."/>
        </authorList>
    </citation>
    <scope>NUCLEOTIDE SEQUENCE [LARGE SCALE GENOMIC DNA]</scope>
    <source>
        <strain evidence="2 3">KCTC 42575</strain>
    </source>
</reference>
<accession>A0ABT6YA22</accession>
<name>A0ABT6YA22_9BACT</name>
<feature type="transmembrane region" description="Helical" evidence="1">
    <location>
        <begin position="88"/>
        <end position="105"/>
    </location>
</feature>
<keyword evidence="3" id="KW-1185">Reference proteome</keyword>
<keyword evidence="1" id="KW-1133">Transmembrane helix</keyword>
<proteinExistence type="predicted"/>
<gene>
    <name evidence="2" type="ORF">QM524_13810</name>
</gene>
<evidence type="ECO:0000256" key="1">
    <source>
        <dbReference type="SAM" id="Phobius"/>
    </source>
</evidence>
<keyword evidence="1" id="KW-0812">Transmembrane</keyword>
<keyword evidence="1" id="KW-0472">Membrane</keyword>
<feature type="transmembrane region" description="Helical" evidence="1">
    <location>
        <begin position="267"/>
        <end position="285"/>
    </location>
</feature>
<evidence type="ECO:0008006" key="4">
    <source>
        <dbReference type="Google" id="ProtNLM"/>
    </source>
</evidence>
<dbReference type="EMBL" id="JASHIF010000010">
    <property type="protein sequence ID" value="MDI9860289.1"/>
    <property type="molecule type" value="Genomic_DNA"/>
</dbReference>
<feature type="transmembrane region" description="Helical" evidence="1">
    <location>
        <begin position="362"/>
        <end position="381"/>
    </location>
</feature>
<evidence type="ECO:0000313" key="3">
    <source>
        <dbReference type="Proteomes" id="UP001236507"/>
    </source>
</evidence>
<comment type="caution">
    <text evidence="2">The sequence shown here is derived from an EMBL/GenBank/DDBJ whole genome shotgun (WGS) entry which is preliminary data.</text>
</comment>
<feature type="transmembrane region" description="Helical" evidence="1">
    <location>
        <begin position="7"/>
        <end position="26"/>
    </location>
</feature>